<dbReference type="OrthoDB" id="777694at2759"/>
<dbReference type="RefSeq" id="XP_016468149.1">
    <property type="nucleotide sequence ID" value="XM_016612663.1"/>
</dbReference>
<dbReference type="PANTHER" id="PTHR46619:SF2">
    <property type="entry name" value="XS DOMAIN PROTEIN"/>
    <property type="match status" value="1"/>
</dbReference>
<dbReference type="STRING" id="4097.A0A1S3ZUZ3"/>
<dbReference type="SMR" id="A0A1S3ZUZ3"/>
<gene>
    <name evidence="3" type="primary">LOC107790707</name>
</gene>
<proteinExistence type="predicted"/>
<dbReference type="PANTHER" id="PTHR46619">
    <property type="entry name" value="RNA RECOGNITION MOTIF XS DOMAIN PROTEIN-RELATED"/>
    <property type="match status" value="1"/>
</dbReference>
<dbReference type="PaxDb" id="4097-A0A1S3ZUZ3"/>
<dbReference type="KEGG" id="nta:107790707"/>
<dbReference type="Proteomes" id="UP000790787">
    <property type="component" value="Chromosome 9"/>
</dbReference>
<dbReference type="GeneID" id="107790707"/>
<sequence>MRERRFGGDAKGPPPRLPGRAKDRGYSPRRRIRDKDYSSPRRIRDVGDYSPRRRIRDKDYSSQRRIRDSPPMRIRERRNSPPRRFQGRERHCSPPVRSRNQEYSPPGRTIRNREITPPTRTRNWEQQQHSPRGRNWEQQQHAPRGRSRERRLSPSGQMIGEPRGEYFHELERSRRMGIDGSSGDFGELQNARPLSYVGGDRDYGPPSQSLRVPDRDRGNTGNTDMLGEHSHRLHEIKESMGNEDPTSVKYPWSHLLDKPRKFDTVKGSSDYGVSGSRVSSERENHGRTYSGFVDGSMPSEVDNRTLYSSYESHLSAVGVQPRISGVGNSGGYSLPSRYMDADHLKDGEIHLQDGFHSRKAGVPASTDIYMEDSLKSTRYSNSDYIISSSHSNVLPLAPGVIKDDITGSYGKEVQIHSHGGRLNSGKTIESIDHGGYDKIPGTISSLDPEKQVSGFRNYTESYFGRAEERRETYSYSDIQRGEIGSPNTLSSEFYGKRLGSGEAHFQDVARTNVGLGKYDEVSHREALMEDKPWGSRFSSQRQSTPDYFESRRALDQRKPDVDILDYGANSLQYENETHRGYESSRKRELREYQMDDDLLERSGALYRGQDPRLKKIEARPRERYIARDLPGPSNLSLREKHDTTSNHGARITSSSDVRSAHRTHGRGDADEMGISRDTDSAVMSRRLNDPRSKYVKNGRAYKAAATSSTRNLSVSMSSRSSKYNKSGARDIKKRLGPRYQNLDIEHSLGKKYKPSLKKRLGPRVAKNYVPPPWVKKFNSSKFSRNQDVLDESVAEQGDDPNKGIITPAKTEPPENSKDFKQLVQNAFFRFMRHLNETPAKRRKYTEEAGNLKCLVCGRDSEEFAESESLVFHALTSSKAGLKSQHLGLHKALCALMGWKSADAPNSGWVREMLSDAETVAWKEDLIIWPPVVIIHNSSMMNSDPDQRVVVSAEELESKLKDMGFGEKAKVSRGKPANQSILMVKFSATLSGLQEAERLSDIYAHRKHGRAEFQHISCGHSGGSDGETKEALTDKVGKILYGYLGIAEDLDKLDFETKKRSSVRSKKQIKDIAVAP</sequence>
<evidence type="ECO:0000259" key="1">
    <source>
        <dbReference type="Pfam" id="PF03468"/>
    </source>
</evidence>
<dbReference type="GO" id="GO:0031047">
    <property type="term" value="P:regulatory ncRNA-mediated gene silencing"/>
    <property type="evidence" value="ECO:0007669"/>
    <property type="project" value="InterPro"/>
</dbReference>
<dbReference type="InterPro" id="IPR005380">
    <property type="entry name" value="XS_domain"/>
</dbReference>
<evidence type="ECO:0000313" key="3">
    <source>
        <dbReference type="RefSeq" id="XP_016468149.1"/>
    </source>
</evidence>
<evidence type="ECO:0000313" key="2">
    <source>
        <dbReference type="Proteomes" id="UP000790787"/>
    </source>
</evidence>
<dbReference type="OMA" id="PARTRNW"/>
<reference evidence="3" key="2">
    <citation type="submission" date="2025-08" db="UniProtKB">
        <authorList>
            <consortium name="RefSeq"/>
        </authorList>
    </citation>
    <scope>IDENTIFICATION</scope>
</reference>
<accession>A0A1S3ZUZ3</accession>
<dbReference type="InterPro" id="IPR038588">
    <property type="entry name" value="XS_domain_sf"/>
</dbReference>
<dbReference type="AlphaFoldDB" id="A0A1S3ZUZ3"/>
<keyword evidence="2" id="KW-1185">Reference proteome</keyword>
<reference evidence="2" key="1">
    <citation type="journal article" date="2014" name="Nat. Commun.">
        <title>The tobacco genome sequence and its comparison with those of tomato and potato.</title>
        <authorList>
            <person name="Sierro N."/>
            <person name="Battey J.N."/>
            <person name="Ouadi S."/>
            <person name="Bakaher N."/>
            <person name="Bovet L."/>
            <person name="Willig A."/>
            <person name="Goepfert S."/>
            <person name="Peitsch M.C."/>
            <person name="Ivanov N.V."/>
        </authorList>
    </citation>
    <scope>NUCLEOTIDE SEQUENCE [LARGE SCALE GENOMIC DNA]</scope>
</reference>
<dbReference type="Gene3D" id="3.30.70.2890">
    <property type="entry name" value="XS domain"/>
    <property type="match status" value="1"/>
</dbReference>
<dbReference type="Pfam" id="PF03468">
    <property type="entry name" value="XS"/>
    <property type="match status" value="1"/>
</dbReference>
<name>A0A1S3ZUZ3_TOBAC</name>
<organism evidence="2 3">
    <name type="scientific">Nicotiana tabacum</name>
    <name type="common">Common tobacco</name>
    <dbReference type="NCBI Taxonomy" id="4097"/>
    <lineage>
        <taxon>Eukaryota</taxon>
        <taxon>Viridiplantae</taxon>
        <taxon>Streptophyta</taxon>
        <taxon>Embryophyta</taxon>
        <taxon>Tracheophyta</taxon>
        <taxon>Spermatophyta</taxon>
        <taxon>Magnoliopsida</taxon>
        <taxon>eudicotyledons</taxon>
        <taxon>Gunneridae</taxon>
        <taxon>Pentapetalae</taxon>
        <taxon>asterids</taxon>
        <taxon>lamiids</taxon>
        <taxon>Solanales</taxon>
        <taxon>Solanaceae</taxon>
        <taxon>Nicotianoideae</taxon>
        <taxon>Nicotianeae</taxon>
        <taxon>Nicotiana</taxon>
    </lineage>
</organism>
<protein>
    <recommendedName>
        <fullName evidence="1">XS domain-containing protein</fullName>
    </recommendedName>
</protein>